<organism evidence="5 6">
    <name type="scientific">Dactylonectria macrodidyma</name>
    <dbReference type="NCBI Taxonomy" id="307937"/>
    <lineage>
        <taxon>Eukaryota</taxon>
        <taxon>Fungi</taxon>
        <taxon>Dikarya</taxon>
        <taxon>Ascomycota</taxon>
        <taxon>Pezizomycotina</taxon>
        <taxon>Sordariomycetes</taxon>
        <taxon>Hypocreomycetidae</taxon>
        <taxon>Hypocreales</taxon>
        <taxon>Nectriaceae</taxon>
        <taxon>Dactylonectria</taxon>
    </lineage>
</organism>
<sequence length="662" mass="73468">MLLYARLAQPKAPKTRSRAGCTPCKNKKRKCDESRPQCGRCRMHDVDCVYGPIQPRKQHVFKSKMTQSSDTRVGSLVSSTRSPVKVVNYISDSSLATTSPQDNSSPEIAAVNYSEGHNNESFPEMEVEIRVNDGSDPARRQGSQPDGIDADGGGNLPTASATTSPQDRTRQEIKVVNGFESHSNGVLGEMEDEILMNDESSSAHSSDSPQDVIDEDQDGNAHKATAIPDTADMSLEVRSIRSSFENFSPHRTRQKLLAHFCNVVSRLIVLEDRCENPFTRLVLPLCQYSQLVRNAVYALASAHLEFHGVQSEEKAAFYYSRSTGNLESEGALSSPIKRNELLAAFVILTYYEVLFQNGRSAIINKYLNGIMNTLRADGANDATTLFLEEAFRYYDVISALSFGTAPLSNAPSLRHLSRSLVSHTKGPTSRQRYFDTLLGRSTSLWPIMHRLSTLGSLKKQLDASEPSGGSKVAVLRAEFELSASAIETALVRWQPESSIVETLDESQSEETTEAEARMQSLLSNSLAYRHSALVYLYRRVRCLPRNHKLVQLNAHLSLKHCVEVANSVGPMGALLWPLFIAACEATSLEDRDMAMLSFSSAQKRQGMMNIDKAWTLVREVWIRQDEVDLLELDEADTLSELSNAEEVWRTVSMEMDIGLILG</sequence>
<dbReference type="InterPro" id="IPR001138">
    <property type="entry name" value="Zn2Cys6_DnaBD"/>
</dbReference>
<dbReference type="SMART" id="SM00066">
    <property type="entry name" value="GAL4"/>
    <property type="match status" value="1"/>
</dbReference>
<name>A0A9P9JJT5_9HYPO</name>
<proteinExistence type="predicted"/>
<dbReference type="GO" id="GO:0008270">
    <property type="term" value="F:zinc ion binding"/>
    <property type="evidence" value="ECO:0007669"/>
    <property type="project" value="InterPro"/>
</dbReference>
<dbReference type="PANTHER" id="PTHR37534:SF15">
    <property type="entry name" value="ZN(II)2CYS6 TRANSCRIPTION FACTOR (EUROFUNG)"/>
    <property type="match status" value="1"/>
</dbReference>
<evidence type="ECO:0000259" key="4">
    <source>
        <dbReference type="PROSITE" id="PS50048"/>
    </source>
</evidence>
<keyword evidence="6" id="KW-1185">Reference proteome</keyword>
<evidence type="ECO:0000256" key="1">
    <source>
        <dbReference type="ARBA" id="ARBA00004123"/>
    </source>
</evidence>
<dbReference type="Pfam" id="PF11951">
    <property type="entry name" value="Fungal_trans_2"/>
    <property type="match status" value="1"/>
</dbReference>
<dbReference type="InterPro" id="IPR021858">
    <property type="entry name" value="Fun_TF"/>
</dbReference>
<feature type="domain" description="Zn(2)-C6 fungal-type" evidence="4">
    <location>
        <begin position="20"/>
        <end position="50"/>
    </location>
</feature>
<dbReference type="GO" id="GO:0000981">
    <property type="term" value="F:DNA-binding transcription factor activity, RNA polymerase II-specific"/>
    <property type="evidence" value="ECO:0007669"/>
    <property type="project" value="InterPro"/>
</dbReference>
<feature type="region of interest" description="Disordered" evidence="3">
    <location>
        <begin position="134"/>
        <end position="170"/>
    </location>
</feature>
<dbReference type="Proteomes" id="UP000738349">
    <property type="component" value="Unassembled WGS sequence"/>
</dbReference>
<accession>A0A9P9JJT5</accession>
<dbReference type="GO" id="GO:0000976">
    <property type="term" value="F:transcription cis-regulatory region binding"/>
    <property type="evidence" value="ECO:0007669"/>
    <property type="project" value="TreeGrafter"/>
</dbReference>
<dbReference type="AlphaFoldDB" id="A0A9P9JJT5"/>
<comment type="subcellular location">
    <subcellularLocation>
        <location evidence="1">Nucleus</location>
    </subcellularLocation>
</comment>
<evidence type="ECO:0000256" key="3">
    <source>
        <dbReference type="SAM" id="MobiDB-lite"/>
    </source>
</evidence>
<evidence type="ECO:0000313" key="5">
    <source>
        <dbReference type="EMBL" id="KAH7165800.1"/>
    </source>
</evidence>
<comment type="caution">
    <text evidence="5">The sequence shown here is derived from an EMBL/GenBank/DDBJ whole genome shotgun (WGS) entry which is preliminary data.</text>
</comment>
<dbReference type="InterPro" id="IPR036864">
    <property type="entry name" value="Zn2-C6_fun-type_DNA-bd_sf"/>
</dbReference>
<protein>
    <submittedName>
        <fullName evidence="5">Fungal-specific transcription factor domain-containing protein</fullName>
    </submittedName>
</protein>
<dbReference type="PANTHER" id="PTHR37534">
    <property type="entry name" value="TRANSCRIPTIONAL ACTIVATOR PROTEIN UGA3"/>
    <property type="match status" value="1"/>
</dbReference>
<dbReference type="OrthoDB" id="3862662at2759"/>
<gene>
    <name evidence="5" type="ORF">EDB81DRAFT_780420</name>
</gene>
<dbReference type="GO" id="GO:0045944">
    <property type="term" value="P:positive regulation of transcription by RNA polymerase II"/>
    <property type="evidence" value="ECO:0007669"/>
    <property type="project" value="TreeGrafter"/>
</dbReference>
<dbReference type="Gene3D" id="4.10.240.10">
    <property type="entry name" value="Zn(2)-C6 fungal-type DNA-binding domain"/>
    <property type="match status" value="1"/>
</dbReference>
<dbReference type="PROSITE" id="PS50048">
    <property type="entry name" value="ZN2_CY6_FUNGAL_2"/>
    <property type="match status" value="1"/>
</dbReference>
<dbReference type="CDD" id="cd12148">
    <property type="entry name" value="fungal_TF_MHR"/>
    <property type="match status" value="1"/>
</dbReference>
<dbReference type="PROSITE" id="PS00463">
    <property type="entry name" value="ZN2_CY6_FUNGAL_1"/>
    <property type="match status" value="1"/>
</dbReference>
<dbReference type="Pfam" id="PF00172">
    <property type="entry name" value="Zn_clus"/>
    <property type="match status" value="1"/>
</dbReference>
<dbReference type="EMBL" id="JAGMUV010000003">
    <property type="protein sequence ID" value="KAH7165800.1"/>
    <property type="molecule type" value="Genomic_DNA"/>
</dbReference>
<evidence type="ECO:0000313" key="6">
    <source>
        <dbReference type="Proteomes" id="UP000738349"/>
    </source>
</evidence>
<dbReference type="GO" id="GO:0005634">
    <property type="term" value="C:nucleus"/>
    <property type="evidence" value="ECO:0007669"/>
    <property type="project" value="UniProtKB-SubCell"/>
</dbReference>
<dbReference type="CDD" id="cd00067">
    <property type="entry name" value="GAL4"/>
    <property type="match status" value="1"/>
</dbReference>
<evidence type="ECO:0000256" key="2">
    <source>
        <dbReference type="ARBA" id="ARBA00023242"/>
    </source>
</evidence>
<reference evidence="5" key="1">
    <citation type="journal article" date="2021" name="Nat. Commun.">
        <title>Genetic determinants of endophytism in the Arabidopsis root mycobiome.</title>
        <authorList>
            <person name="Mesny F."/>
            <person name="Miyauchi S."/>
            <person name="Thiergart T."/>
            <person name="Pickel B."/>
            <person name="Atanasova L."/>
            <person name="Karlsson M."/>
            <person name="Huettel B."/>
            <person name="Barry K.W."/>
            <person name="Haridas S."/>
            <person name="Chen C."/>
            <person name="Bauer D."/>
            <person name="Andreopoulos W."/>
            <person name="Pangilinan J."/>
            <person name="LaButti K."/>
            <person name="Riley R."/>
            <person name="Lipzen A."/>
            <person name="Clum A."/>
            <person name="Drula E."/>
            <person name="Henrissat B."/>
            <person name="Kohler A."/>
            <person name="Grigoriev I.V."/>
            <person name="Martin F.M."/>
            <person name="Hacquard S."/>
        </authorList>
    </citation>
    <scope>NUCLEOTIDE SEQUENCE</scope>
    <source>
        <strain evidence="5">MPI-CAGE-AT-0147</strain>
    </source>
</reference>
<keyword evidence="2" id="KW-0539">Nucleus</keyword>
<feature type="compositionally biased region" description="Polar residues" evidence="3">
    <location>
        <begin position="157"/>
        <end position="166"/>
    </location>
</feature>
<dbReference type="SUPFAM" id="SSF57701">
    <property type="entry name" value="Zn2/Cys6 DNA-binding domain"/>
    <property type="match status" value="1"/>
</dbReference>